<organism evidence="3 4">
    <name type="scientific">Plakobranchus ocellatus</name>
    <dbReference type="NCBI Taxonomy" id="259542"/>
    <lineage>
        <taxon>Eukaryota</taxon>
        <taxon>Metazoa</taxon>
        <taxon>Spiralia</taxon>
        <taxon>Lophotrochozoa</taxon>
        <taxon>Mollusca</taxon>
        <taxon>Gastropoda</taxon>
        <taxon>Heterobranchia</taxon>
        <taxon>Euthyneura</taxon>
        <taxon>Panpulmonata</taxon>
        <taxon>Sacoglossa</taxon>
        <taxon>Placobranchoidea</taxon>
        <taxon>Plakobranchidae</taxon>
        <taxon>Plakobranchus</taxon>
    </lineage>
</organism>
<evidence type="ECO:0000259" key="2">
    <source>
        <dbReference type="PROSITE" id="PS50112"/>
    </source>
</evidence>
<protein>
    <submittedName>
        <fullName evidence="3">Nuclear receptor coactivator 1</fullName>
    </submittedName>
</protein>
<keyword evidence="4" id="KW-1185">Reference proteome</keyword>
<dbReference type="Proteomes" id="UP000735302">
    <property type="component" value="Unassembled WGS sequence"/>
</dbReference>
<evidence type="ECO:0000313" key="3">
    <source>
        <dbReference type="EMBL" id="GFO16971.1"/>
    </source>
</evidence>
<feature type="compositionally biased region" description="Polar residues" evidence="1">
    <location>
        <begin position="193"/>
        <end position="202"/>
    </location>
</feature>
<dbReference type="AlphaFoldDB" id="A0AAV4B953"/>
<sequence length="283" mass="31125">MERQATLGSPSLSDTLTTTRNSNSSAFENGNTTSTWSDSNRRLPNIIECADNDFEQTRYDDAQVQRSGIPNRFAHELEESMQHFLASEIEASEDTAHPWHDLITSSVRAMQSEYDEPTQEFSHNVYQSLSLPLPSVHAYEGHQIQSMADDNTSPKSFYSTHLWGRSDAVLGVSSPESSSSDAQYHQSRHQRAESATSITEKFSSCPHGSGGNINSPSMVSTASPSSSEESSSLSLGPLPEEGQMMLDAVNGFLLVLDSDGRVLFVSENISEHLGFRQVKVKDK</sequence>
<evidence type="ECO:0000313" key="4">
    <source>
        <dbReference type="Proteomes" id="UP000735302"/>
    </source>
</evidence>
<evidence type="ECO:0000256" key="1">
    <source>
        <dbReference type="SAM" id="MobiDB-lite"/>
    </source>
</evidence>
<feature type="region of interest" description="Disordered" evidence="1">
    <location>
        <begin position="171"/>
        <end position="239"/>
    </location>
</feature>
<dbReference type="Gene3D" id="3.30.450.20">
    <property type="entry name" value="PAS domain"/>
    <property type="match status" value="1"/>
</dbReference>
<dbReference type="CDD" id="cd00130">
    <property type="entry name" value="PAS"/>
    <property type="match status" value="1"/>
</dbReference>
<dbReference type="EMBL" id="BLXT01004727">
    <property type="protein sequence ID" value="GFO16971.1"/>
    <property type="molecule type" value="Genomic_DNA"/>
</dbReference>
<dbReference type="InterPro" id="IPR000014">
    <property type="entry name" value="PAS"/>
</dbReference>
<feature type="region of interest" description="Disordered" evidence="1">
    <location>
        <begin position="1"/>
        <end position="39"/>
    </location>
</feature>
<accession>A0AAV4B953</accession>
<feature type="domain" description="PAS" evidence="2">
    <location>
        <begin position="238"/>
        <end position="283"/>
    </location>
</feature>
<proteinExistence type="predicted"/>
<name>A0AAV4B953_9GAST</name>
<keyword evidence="3" id="KW-0675">Receptor</keyword>
<feature type="compositionally biased region" description="Polar residues" evidence="1">
    <location>
        <begin position="1"/>
        <end position="38"/>
    </location>
</feature>
<feature type="compositionally biased region" description="Low complexity" evidence="1">
    <location>
        <begin position="215"/>
        <end position="239"/>
    </location>
</feature>
<gene>
    <name evidence="3" type="ORF">PoB_004347600</name>
</gene>
<dbReference type="PROSITE" id="PS50112">
    <property type="entry name" value="PAS"/>
    <property type="match status" value="1"/>
</dbReference>
<reference evidence="3 4" key="1">
    <citation type="journal article" date="2021" name="Elife">
        <title>Chloroplast acquisition without the gene transfer in kleptoplastic sea slugs, Plakobranchus ocellatus.</title>
        <authorList>
            <person name="Maeda T."/>
            <person name="Takahashi S."/>
            <person name="Yoshida T."/>
            <person name="Shimamura S."/>
            <person name="Takaki Y."/>
            <person name="Nagai Y."/>
            <person name="Toyoda A."/>
            <person name="Suzuki Y."/>
            <person name="Arimoto A."/>
            <person name="Ishii H."/>
            <person name="Satoh N."/>
            <person name="Nishiyama T."/>
            <person name="Hasebe M."/>
            <person name="Maruyama T."/>
            <person name="Minagawa J."/>
            <person name="Obokata J."/>
            <person name="Shigenobu S."/>
        </authorList>
    </citation>
    <scope>NUCLEOTIDE SEQUENCE [LARGE SCALE GENOMIC DNA]</scope>
</reference>
<comment type="caution">
    <text evidence="3">The sequence shown here is derived from an EMBL/GenBank/DDBJ whole genome shotgun (WGS) entry which is preliminary data.</text>
</comment>